<dbReference type="Pfam" id="PF13346">
    <property type="entry name" value="ABC2_membrane_5"/>
    <property type="match status" value="1"/>
</dbReference>
<evidence type="ECO:0000313" key="5">
    <source>
        <dbReference type="Proteomes" id="UP000442469"/>
    </source>
</evidence>
<dbReference type="HOGENOM" id="CLU_102880_1_0_9"/>
<dbReference type="InterPro" id="IPR025699">
    <property type="entry name" value="ABC2_memb-like"/>
</dbReference>
<sequence length="211" mass="23141">MSSIVRLLHKDLLLMKRYIGVLAVYAIVFSGFIQANNSFLYGMLPGMVLILTLSADMQLPVQQFLVNLPVRRSLLVLSKYASAFIFMLAAFLLSVVLDKGAAVLQGGSVSWEPSYLLGVFALQILVMSVYIPLYFWLGPKGAQFLNIAMMIFFFGVSFTVYNVLGSERAMGMIARIGAHPYVAGLMGIGVAALAVFVSYKVSCLIFAKRDL</sequence>
<keyword evidence="4" id="KW-1185">Reference proteome</keyword>
<dbReference type="EMBL" id="WNZZ01000002">
    <property type="protein sequence ID" value="MUG21687.1"/>
    <property type="molecule type" value="Genomic_DNA"/>
</dbReference>
<dbReference type="GeneID" id="77006846"/>
<keyword evidence="1" id="KW-0812">Transmembrane</keyword>
<dbReference type="Proteomes" id="UP000029278">
    <property type="component" value="Unassembled WGS sequence"/>
</dbReference>
<evidence type="ECO:0000313" key="4">
    <source>
        <dbReference type="Proteomes" id="UP000029278"/>
    </source>
</evidence>
<evidence type="ECO:0000313" key="2">
    <source>
        <dbReference type="EMBL" id="KFN08978.1"/>
    </source>
</evidence>
<accession>A0A090ZEZ2</accession>
<feature type="transmembrane region" description="Helical" evidence="1">
    <location>
        <begin position="117"/>
        <end position="137"/>
    </location>
</feature>
<dbReference type="STRING" id="44252.DJ90_2656"/>
<dbReference type="OrthoDB" id="2662181at2"/>
<keyword evidence="1" id="KW-1133">Transmembrane helix</keyword>
<feature type="transmembrane region" description="Helical" evidence="1">
    <location>
        <begin position="12"/>
        <end position="33"/>
    </location>
</feature>
<feature type="transmembrane region" description="Helical" evidence="1">
    <location>
        <begin position="80"/>
        <end position="97"/>
    </location>
</feature>
<keyword evidence="1" id="KW-0472">Membrane</keyword>
<name>A0A090ZEZ2_PAEMA</name>
<proteinExistence type="predicted"/>
<evidence type="ECO:0000256" key="1">
    <source>
        <dbReference type="SAM" id="Phobius"/>
    </source>
</evidence>
<reference evidence="3 5" key="2">
    <citation type="submission" date="2019-11" db="EMBL/GenBank/DDBJ databases">
        <title>Draft genome sequences of five Paenibacillus species of dairy origin.</title>
        <authorList>
            <person name="Olajide A.M."/>
            <person name="Chen S."/>
            <person name="Lapointe G."/>
        </authorList>
    </citation>
    <scope>NUCLEOTIDE SEQUENCE [LARGE SCALE GENOMIC DNA]</scope>
    <source>
        <strain evidence="3 5">3CT49</strain>
    </source>
</reference>
<dbReference type="AlphaFoldDB" id="A0A090ZEZ2"/>
<feature type="transmembrane region" description="Helical" evidence="1">
    <location>
        <begin position="184"/>
        <end position="207"/>
    </location>
</feature>
<feature type="transmembrane region" description="Helical" evidence="1">
    <location>
        <begin position="39"/>
        <end position="59"/>
    </location>
</feature>
<evidence type="ECO:0000313" key="3">
    <source>
        <dbReference type="EMBL" id="MUG21687.1"/>
    </source>
</evidence>
<gene>
    <name evidence="2" type="ORF">DJ90_2656</name>
    <name evidence="3" type="ORF">GNQ08_04495</name>
</gene>
<dbReference type="PATRIC" id="fig|44252.3.peg.2580"/>
<protein>
    <submittedName>
        <fullName evidence="2">ABC-2 transporter family protein</fullName>
    </submittedName>
</protein>
<reference evidence="2 4" key="1">
    <citation type="submission" date="2014-04" db="EMBL/GenBank/DDBJ databases">
        <authorList>
            <person name="Bishop-Lilly K.A."/>
            <person name="Broomall S.M."/>
            <person name="Chain P.S."/>
            <person name="Chertkov O."/>
            <person name="Coyne S.R."/>
            <person name="Daligault H.E."/>
            <person name="Davenport K.W."/>
            <person name="Erkkila T."/>
            <person name="Frey K.G."/>
            <person name="Gibbons H.S."/>
            <person name="Gu W."/>
            <person name="Jaissle J."/>
            <person name="Johnson S.L."/>
            <person name="Koroleva G.I."/>
            <person name="Ladner J.T."/>
            <person name="Lo C.-C."/>
            <person name="Minogue T.D."/>
            <person name="Munk C."/>
            <person name="Palacios G.F."/>
            <person name="Redden C.L."/>
            <person name="Rosenzweig C.N."/>
            <person name="Scholz M.B."/>
            <person name="Teshima H."/>
            <person name="Xu Y."/>
        </authorList>
    </citation>
    <scope>NUCLEOTIDE SEQUENCE [LARGE SCALE GENOMIC DNA]</scope>
    <source>
        <strain evidence="2 4">8244</strain>
    </source>
</reference>
<dbReference type="RefSeq" id="WP_036622470.1">
    <property type="nucleotide sequence ID" value="NZ_BGML01000006.1"/>
</dbReference>
<organism evidence="2 4">
    <name type="scientific">Paenibacillus macerans</name>
    <name type="common">Bacillus macerans</name>
    <dbReference type="NCBI Taxonomy" id="44252"/>
    <lineage>
        <taxon>Bacteria</taxon>
        <taxon>Bacillati</taxon>
        <taxon>Bacillota</taxon>
        <taxon>Bacilli</taxon>
        <taxon>Bacillales</taxon>
        <taxon>Paenibacillaceae</taxon>
        <taxon>Paenibacillus</taxon>
    </lineage>
</organism>
<dbReference type="EMBL" id="JMQA01000024">
    <property type="protein sequence ID" value="KFN08978.1"/>
    <property type="molecule type" value="Genomic_DNA"/>
</dbReference>
<dbReference type="Proteomes" id="UP000442469">
    <property type="component" value="Unassembled WGS sequence"/>
</dbReference>
<comment type="caution">
    <text evidence="2">The sequence shown here is derived from an EMBL/GenBank/DDBJ whole genome shotgun (WGS) entry which is preliminary data.</text>
</comment>
<feature type="transmembrane region" description="Helical" evidence="1">
    <location>
        <begin position="144"/>
        <end position="164"/>
    </location>
</feature>